<dbReference type="GO" id="GO:0005768">
    <property type="term" value="C:endosome"/>
    <property type="evidence" value="ECO:0007669"/>
    <property type="project" value="EnsemblFungi"/>
</dbReference>
<dbReference type="eggNOG" id="ENOG502S4DQ">
    <property type="taxonomic scope" value="Eukaryota"/>
</dbReference>
<dbReference type="RefSeq" id="XP_003957686.1">
    <property type="nucleotide sequence ID" value="XM_003957637.1"/>
</dbReference>
<organism evidence="8 9">
    <name type="scientific">Kazachstania africana (strain ATCC 22294 / BCRC 22015 / CBS 2517 / CECT 1963 / NBRC 1671 / NRRL Y-8276)</name>
    <name type="common">Yeast</name>
    <name type="synonym">Kluyveromyces africanus</name>
    <dbReference type="NCBI Taxonomy" id="1071382"/>
    <lineage>
        <taxon>Eukaryota</taxon>
        <taxon>Fungi</taxon>
        <taxon>Dikarya</taxon>
        <taxon>Ascomycota</taxon>
        <taxon>Saccharomycotina</taxon>
        <taxon>Saccharomycetes</taxon>
        <taxon>Saccharomycetales</taxon>
        <taxon>Saccharomycetaceae</taxon>
        <taxon>Kazachstania</taxon>
    </lineage>
</organism>
<dbReference type="InterPro" id="IPR034455">
    <property type="entry name" value="CNL1"/>
</dbReference>
<evidence type="ECO:0000256" key="5">
    <source>
        <dbReference type="ARBA" id="ARBA00022448"/>
    </source>
</evidence>
<gene>
    <name evidence="8" type="primary">KAFR0E04000</name>
    <name evidence="8" type="ORF">KAFR_0E04000</name>
</gene>
<evidence type="ECO:0000256" key="2">
    <source>
        <dbReference type="ARBA" id="ARBA00004496"/>
    </source>
</evidence>
<dbReference type="GeneID" id="13883367"/>
<dbReference type="GO" id="GO:0031083">
    <property type="term" value="C:BLOC-1 complex"/>
    <property type="evidence" value="ECO:0007669"/>
    <property type="project" value="EnsemblFungi"/>
</dbReference>
<name>H2AW01_KAZAF</name>
<evidence type="ECO:0000256" key="7">
    <source>
        <dbReference type="ARBA" id="ARBA00029995"/>
    </source>
</evidence>
<protein>
    <recommendedName>
        <fullName evidence="4">Biogenesis of lysosome-related organelles complex 1 subunit CNL1</fullName>
    </recommendedName>
    <alternativeName>
        <fullName evidence="7">CNO-like protein 1</fullName>
    </alternativeName>
</protein>
<dbReference type="HOGENOM" id="CLU_141728_1_0_1"/>
<evidence type="ECO:0000256" key="1">
    <source>
        <dbReference type="ARBA" id="ARBA00003807"/>
    </source>
</evidence>
<keyword evidence="5" id="KW-0813">Transport</keyword>
<evidence type="ECO:0000256" key="4">
    <source>
        <dbReference type="ARBA" id="ARBA00014971"/>
    </source>
</evidence>
<keyword evidence="9" id="KW-1185">Reference proteome</keyword>
<evidence type="ECO:0000256" key="3">
    <source>
        <dbReference type="ARBA" id="ARBA00007289"/>
    </source>
</evidence>
<dbReference type="AlphaFoldDB" id="H2AW01"/>
<evidence type="ECO:0000313" key="8">
    <source>
        <dbReference type="EMBL" id="CCF58551.1"/>
    </source>
</evidence>
<dbReference type="FunCoup" id="H2AW01">
    <property type="interactions" value="43"/>
</dbReference>
<reference evidence="8 9" key="1">
    <citation type="journal article" date="2011" name="Proc. Natl. Acad. Sci. U.S.A.">
        <title>Evolutionary erosion of yeast sex chromosomes by mating-type switching accidents.</title>
        <authorList>
            <person name="Gordon J.L."/>
            <person name="Armisen D."/>
            <person name="Proux-Wera E."/>
            <person name="Oheigeartaigh S.S."/>
            <person name="Byrne K.P."/>
            <person name="Wolfe K.H."/>
        </authorList>
    </citation>
    <scope>NUCLEOTIDE SEQUENCE [LARGE SCALE GENOMIC DNA]</scope>
    <source>
        <strain evidence="9">ATCC 22294 / BCRC 22015 / CBS 2517 / CECT 1963 / NBRC 1671 / NRRL Y-8276</strain>
    </source>
</reference>
<dbReference type="EMBL" id="HE650825">
    <property type="protein sequence ID" value="CCF58551.1"/>
    <property type="molecule type" value="Genomic_DNA"/>
</dbReference>
<evidence type="ECO:0000256" key="6">
    <source>
        <dbReference type="ARBA" id="ARBA00022490"/>
    </source>
</evidence>
<comment type="similarity">
    <text evidence="3">Belongs to the BLOC1S4 family.</text>
</comment>
<dbReference type="OrthoDB" id="5424991at2759"/>
<dbReference type="CDD" id="cd24144">
    <property type="entry name" value="BLOC1_CNL1"/>
    <property type="match status" value="1"/>
</dbReference>
<comment type="subcellular location">
    <subcellularLocation>
        <location evidence="2">Cytoplasm</location>
    </subcellularLocation>
</comment>
<comment type="function">
    <text evidence="1">Component of the biogenesis of lysosome-related organelles complex-1 (BLOC-1), a complex that is involved in endosomal cargo sorting.</text>
</comment>
<dbReference type="GO" id="GO:0032880">
    <property type="term" value="P:regulation of protein localization"/>
    <property type="evidence" value="ECO:0007669"/>
    <property type="project" value="EnsemblFungi"/>
</dbReference>
<dbReference type="Proteomes" id="UP000005220">
    <property type="component" value="Chromosome 5"/>
</dbReference>
<dbReference type="PANTHER" id="PTHR39145">
    <property type="entry name" value="BIOGENESIS OF LYSOSOME-RELATED ORGANELLES COMPLEX 1 SUBUNIT CNL1"/>
    <property type="match status" value="1"/>
</dbReference>
<dbReference type="InParanoid" id="H2AW01"/>
<keyword evidence="6" id="KW-0963">Cytoplasm</keyword>
<evidence type="ECO:0000313" key="9">
    <source>
        <dbReference type="Proteomes" id="UP000005220"/>
    </source>
</evidence>
<sequence length="112" mass="13128">MSEDAASENVDPLNINKLSVDYDYLLYKISDHVQSIQLDVKEICEKQYGLINNEIILNVIDENIKNFKILLQKCEDLENYFDMLDQIGVIAESFKERIKQISIEYKKVKKSH</sequence>
<dbReference type="KEGG" id="kaf:KAFR_0E04000"/>
<proteinExistence type="inferred from homology"/>
<accession>H2AW01</accession>
<dbReference type="STRING" id="1071382.H2AW01"/>
<dbReference type="GO" id="GO:0007032">
    <property type="term" value="P:endosome organization"/>
    <property type="evidence" value="ECO:0007669"/>
    <property type="project" value="EnsemblFungi"/>
</dbReference>
<dbReference type="PANTHER" id="PTHR39145:SF1">
    <property type="entry name" value="BIOGENESIS OF LYSOSOME-RELATED ORGANELLES COMPLEX 1 SUBUNIT CNL1"/>
    <property type="match status" value="1"/>
</dbReference>